<proteinExistence type="predicted"/>
<dbReference type="EMBL" id="VRTY01000056">
    <property type="protein sequence ID" value="TXK37799.1"/>
    <property type="molecule type" value="Genomic_DNA"/>
</dbReference>
<dbReference type="Proteomes" id="UP000321926">
    <property type="component" value="Unassembled WGS sequence"/>
</dbReference>
<dbReference type="RefSeq" id="WP_147922537.1">
    <property type="nucleotide sequence ID" value="NZ_VRTY01000056.1"/>
</dbReference>
<keyword evidence="1" id="KW-0472">Membrane</keyword>
<keyword evidence="1" id="KW-1133">Transmembrane helix</keyword>
<keyword evidence="4" id="KW-1185">Reference proteome</keyword>
<name>A0A5C8JJ84_9BACT</name>
<sequence length="200" mass="22089">MRLHSFILYRGLMLAFVAALAGLTGCGFAMLNVQSDFDRTVSFQPYRTFGFYEAGANLQLNGETPQYNTSIDEQLKAAIASELVIKGLTPAIDEAPDLLIAYDIAIATDPESQNNVVVPGYGYGYSYWYGYRFNYDFAGLPTYRSISEYQVGTLVIDFINPGLNALVWRGWADGGITVTDTDQKRLNRAVSSIMAQYPPG</sequence>
<reference evidence="3 4" key="1">
    <citation type="submission" date="2019-08" db="EMBL/GenBank/DDBJ databases">
        <authorList>
            <person name="Shi S."/>
        </authorList>
    </citation>
    <scope>NUCLEOTIDE SEQUENCE [LARGE SCALE GENOMIC DNA]</scope>
    <source>
        <strain evidence="3 4">GY10130</strain>
    </source>
</reference>
<dbReference type="InterPro" id="IPR025411">
    <property type="entry name" value="DUF4136"/>
</dbReference>
<dbReference type="Gene3D" id="3.30.160.670">
    <property type="match status" value="1"/>
</dbReference>
<protein>
    <submittedName>
        <fullName evidence="3">DUF4136 domain-containing protein</fullName>
    </submittedName>
</protein>
<accession>A0A5C8JJ84</accession>
<gene>
    <name evidence="3" type="ORF">FVR03_14805</name>
</gene>
<keyword evidence="1" id="KW-0812">Transmembrane</keyword>
<dbReference type="PROSITE" id="PS51257">
    <property type="entry name" value="PROKAR_LIPOPROTEIN"/>
    <property type="match status" value="1"/>
</dbReference>
<feature type="domain" description="DUF4136" evidence="2">
    <location>
        <begin position="33"/>
        <end position="199"/>
    </location>
</feature>
<evidence type="ECO:0000259" key="2">
    <source>
        <dbReference type="Pfam" id="PF13590"/>
    </source>
</evidence>
<comment type="caution">
    <text evidence="3">The sequence shown here is derived from an EMBL/GenBank/DDBJ whole genome shotgun (WGS) entry which is preliminary data.</text>
</comment>
<evidence type="ECO:0000256" key="1">
    <source>
        <dbReference type="SAM" id="Phobius"/>
    </source>
</evidence>
<dbReference type="AlphaFoldDB" id="A0A5C8JJ84"/>
<organism evidence="3 4">
    <name type="scientific">Pontibacter qinzhouensis</name>
    <dbReference type="NCBI Taxonomy" id="2603253"/>
    <lineage>
        <taxon>Bacteria</taxon>
        <taxon>Pseudomonadati</taxon>
        <taxon>Bacteroidota</taxon>
        <taxon>Cytophagia</taxon>
        <taxon>Cytophagales</taxon>
        <taxon>Hymenobacteraceae</taxon>
        <taxon>Pontibacter</taxon>
    </lineage>
</organism>
<feature type="transmembrane region" description="Helical" evidence="1">
    <location>
        <begin position="12"/>
        <end position="31"/>
    </location>
</feature>
<dbReference type="OrthoDB" id="5432251at2"/>
<evidence type="ECO:0000313" key="4">
    <source>
        <dbReference type="Proteomes" id="UP000321926"/>
    </source>
</evidence>
<evidence type="ECO:0000313" key="3">
    <source>
        <dbReference type="EMBL" id="TXK37799.1"/>
    </source>
</evidence>
<dbReference type="Pfam" id="PF13590">
    <property type="entry name" value="DUF4136"/>
    <property type="match status" value="1"/>
</dbReference>